<accession>A0A9W6LDQ1</accession>
<proteinExistence type="predicted"/>
<comment type="caution">
    <text evidence="1">The sequence shown here is derived from an EMBL/GenBank/DDBJ whole genome shotgun (WGS) entry which is preliminary data.</text>
</comment>
<dbReference type="EMBL" id="BSDS01000002">
    <property type="protein sequence ID" value="GLI39195.1"/>
    <property type="molecule type" value="Genomic_DNA"/>
</dbReference>
<name>A0A9W6LDQ1_9BACT</name>
<reference evidence="1" key="1">
    <citation type="submission" date="2022-12" db="EMBL/GenBank/DDBJ databases">
        <title>Reference genome sequencing for broad-spectrum identification of bacterial and archaeal isolates by mass spectrometry.</title>
        <authorList>
            <person name="Sekiguchi Y."/>
            <person name="Tourlousse D.M."/>
        </authorList>
    </citation>
    <scope>NUCLEOTIDE SEQUENCE</scope>
    <source>
        <strain evidence="1">H2</strain>
    </source>
</reference>
<dbReference type="Proteomes" id="UP001144352">
    <property type="component" value="Unassembled WGS sequence"/>
</dbReference>
<protein>
    <submittedName>
        <fullName evidence="1">Uncharacterized protein</fullName>
    </submittedName>
</protein>
<organism evidence="1 2">
    <name type="scientific">Geobacter hydrogenophilus</name>
    <dbReference type="NCBI Taxonomy" id="40983"/>
    <lineage>
        <taxon>Bacteria</taxon>
        <taxon>Pseudomonadati</taxon>
        <taxon>Thermodesulfobacteriota</taxon>
        <taxon>Desulfuromonadia</taxon>
        <taxon>Geobacterales</taxon>
        <taxon>Geobacteraceae</taxon>
        <taxon>Geobacter</taxon>
    </lineage>
</organism>
<evidence type="ECO:0000313" key="2">
    <source>
        <dbReference type="Proteomes" id="UP001144352"/>
    </source>
</evidence>
<evidence type="ECO:0000313" key="1">
    <source>
        <dbReference type="EMBL" id="GLI39195.1"/>
    </source>
</evidence>
<gene>
    <name evidence="1" type="ORF">GHYDROH2_26960</name>
</gene>
<dbReference type="AlphaFoldDB" id="A0A9W6LDQ1"/>
<keyword evidence="2" id="KW-1185">Reference proteome</keyword>
<sequence length="175" mass="20312">MNKDFRIRLDTYGSLYIELLDRIRRITKEDLPLSTVIPFWYDSLLINDRSLAWHLFRQSDEVVIMSYRTDVAEIEAIARDELLYGERLSKKVLLGVETGRIPDEVHITFKKCLDDTPTAVEAGKAFWCRSSDYTVPGSRISFNGKEDAFKKQLTHSLPYKSFSGWVIHSYETAPR</sequence>